<dbReference type="Proteomes" id="UP001190700">
    <property type="component" value="Unassembled WGS sequence"/>
</dbReference>
<evidence type="ECO:0000256" key="1">
    <source>
        <dbReference type="ARBA" id="ARBA00023125"/>
    </source>
</evidence>
<feature type="compositionally biased region" description="Basic and acidic residues" evidence="2">
    <location>
        <begin position="290"/>
        <end position="305"/>
    </location>
</feature>
<reference evidence="3 4" key="1">
    <citation type="journal article" date="2015" name="Genome Biol. Evol.">
        <title>Comparative Genomics of a Bacterivorous Green Alga Reveals Evolutionary Causalities and Consequences of Phago-Mixotrophic Mode of Nutrition.</title>
        <authorList>
            <person name="Burns J.A."/>
            <person name="Paasch A."/>
            <person name="Narechania A."/>
            <person name="Kim E."/>
        </authorList>
    </citation>
    <scope>NUCLEOTIDE SEQUENCE [LARGE SCALE GENOMIC DNA]</scope>
    <source>
        <strain evidence="3 4">PLY_AMNH</strain>
    </source>
</reference>
<dbReference type="CDD" id="cd20404">
    <property type="entry name" value="Tudor_Agenet_AtEML-like"/>
    <property type="match status" value="1"/>
</dbReference>
<evidence type="ECO:0000313" key="4">
    <source>
        <dbReference type="Proteomes" id="UP001190700"/>
    </source>
</evidence>
<sequence length="797" mass="87487">MAGDGEAGEEGTSAGGTMPVRVPDTSELTLEQTEVKLLNLEFENQQQQHAAAMQQYALSFAVLTEQVKSLQEGASSSKGEKAVATTMGDAELEIKKKLPYVPKKSAVSGLLVSALAYFHDAVVYEEDMMDWLQTLPPGQPLDDTDELYDRLVKAHNTKKGVYSLLCNRYTMLTLRASLDAEGGGTDAVRAKLAFMEEKVNAGTEGVVGDSVMKKWLDEFDATKSRAMMTATAKQATQTARATIGGWSDSRIGHPGVGRGAQAPSTPNTPTGQEAYYPGGSTLSQGSMARRGREQRDAAMDCSRGEDAVGVRPTTHVRSRYVAEGSDCGAAAMAFHREGASVAVRRVGTGTPTKPRISGLLGEEARHEQVASGDGSAVAELLLREVAVQDGDPEEAAAAGERGRLQREGRLCRGADQTGARVLPYMDDFLVIVKTQDEAYVQRDRVSRQLVRLGLFWNEKQGHWEPTQVAEHLGLEVDLKDGLFRLLVSCKLRERGVETVVENIEEYDEVRIGRKIEIFWPVDQVWCPGTVGETGADGKRKIEYDNGDVEYLELEKEKYRLLPAEDPVLATTWRMAMVKHWAGKVRDSSLAEEAAEMQAAALQPSTAGNYEGHWRMFVDFCANERRDWLPATEETVLLYIAYKLRRRTVRGSSLQPYLSAINNFHEDFGHTGPAKGRAVTRAVKGMTAMQTEAAEEQGCTVTMGTWLPAVAVRRVHKAAGTAMLWERLLCDSSGLSVVLQKEKGGNHTQMKRRLFVPLDGVEVLHDLLELWEQTREDAWLHSAPTRTSGTADTASPQH</sequence>
<keyword evidence="4" id="KW-1185">Reference proteome</keyword>
<name>A0AAE0C7J0_9CHLO</name>
<evidence type="ECO:0000256" key="2">
    <source>
        <dbReference type="SAM" id="MobiDB-lite"/>
    </source>
</evidence>
<dbReference type="AlphaFoldDB" id="A0AAE0C7J0"/>
<feature type="region of interest" description="Disordered" evidence="2">
    <location>
        <begin position="256"/>
        <end position="305"/>
    </location>
</feature>
<keyword evidence="1" id="KW-0238">DNA-binding</keyword>
<comment type="caution">
    <text evidence="3">The sequence shown here is derived from an EMBL/GenBank/DDBJ whole genome shotgun (WGS) entry which is preliminary data.</text>
</comment>
<proteinExistence type="predicted"/>
<evidence type="ECO:0000313" key="3">
    <source>
        <dbReference type="EMBL" id="KAK3248975.1"/>
    </source>
</evidence>
<protein>
    <submittedName>
        <fullName evidence="3">Uncharacterized protein</fullName>
    </submittedName>
</protein>
<feature type="region of interest" description="Disordered" evidence="2">
    <location>
        <begin position="1"/>
        <end position="22"/>
    </location>
</feature>
<dbReference type="EMBL" id="LGRX02027656">
    <property type="protein sequence ID" value="KAK3248975.1"/>
    <property type="molecule type" value="Genomic_DNA"/>
</dbReference>
<dbReference type="SUPFAM" id="SSF47823">
    <property type="entry name" value="lambda integrase-like, N-terminal domain"/>
    <property type="match status" value="1"/>
</dbReference>
<dbReference type="GO" id="GO:0003677">
    <property type="term" value="F:DNA binding"/>
    <property type="evidence" value="ECO:0007669"/>
    <property type="project" value="UniProtKB-KW"/>
</dbReference>
<feature type="compositionally biased region" description="Polar residues" evidence="2">
    <location>
        <begin position="262"/>
        <end position="271"/>
    </location>
</feature>
<accession>A0AAE0C7J0</accession>
<gene>
    <name evidence="3" type="ORF">CYMTET_41575</name>
</gene>
<organism evidence="3 4">
    <name type="scientific">Cymbomonas tetramitiformis</name>
    <dbReference type="NCBI Taxonomy" id="36881"/>
    <lineage>
        <taxon>Eukaryota</taxon>
        <taxon>Viridiplantae</taxon>
        <taxon>Chlorophyta</taxon>
        <taxon>Pyramimonadophyceae</taxon>
        <taxon>Pyramimonadales</taxon>
        <taxon>Pyramimonadaceae</taxon>
        <taxon>Cymbomonas</taxon>
    </lineage>
</organism>
<feature type="compositionally biased region" description="Low complexity" evidence="2">
    <location>
        <begin position="1"/>
        <end position="16"/>
    </location>
</feature>
<dbReference type="InterPro" id="IPR010998">
    <property type="entry name" value="Integrase_recombinase_N"/>
</dbReference>
<dbReference type="Gene3D" id="1.10.150.130">
    <property type="match status" value="1"/>
</dbReference>